<gene>
    <name evidence="2" type="ORF">C5Y93_17940</name>
</gene>
<evidence type="ECO:0000313" key="2">
    <source>
        <dbReference type="EMBL" id="PQO44652.1"/>
    </source>
</evidence>
<reference evidence="2 3" key="1">
    <citation type="submission" date="2018-02" db="EMBL/GenBank/DDBJ databases">
        <title>Comparative genomes isolates from brazilian mangrove.</title>
        <authorList>
            <person name="Araujo J.E."/>
            <person name="Taketani R.G."/>
            <person name="Silva M.C.P."/>
            <person name="Loureco M.V."/>
            <person name="Andreote F.D."/>
        </authorList>
    </citation>
    <scope>NUCLEOTIDE SEQUENCE [LARGE SCALE GENOMIC DNA]</scope>
    <source>
        <strain evidence="2 3">Nap-Phe MGV</strain>
    </source>
</reference>
<dbReference type="RefSeq" id="WP_105336826.1">
    <property type="nucleotide sequence ID" value="NZ_PUHZ01000018.1"/>
</dbReference>
<feature type="transmembrane region" description="Helical" evidence="1">
    <location>
        <begin position="135"/>
        <end position="154"/>
    </location>
</feature>
<feature type="transmembrane region" description="Helical" evidence="1">
    <location>
        <begin position="87"/>
        <end position="106"/>
    </location>
</feature>
<keyword evidence="1" id="KW-0812">Transmembrane</keyword>
<feature type="transmembrane region" description="Helical" evidence="1">
    <location>
        <begin position="21"/>
        <end position="41"/>
    </location>
</feature>
<feature type="transmembrane region" description="Helical" evidence="1">
    <location>
        <begin position="61"/>
        <end position="80"/>
    </location>
</feature>
<dbReference type="OrthoDB" id="277423at2"/>
<protein>
    <submittedName>
        <fullName evidence="2">Uncharacterized protein</fullName>
    </submittedName>
</protein>
<dbReference type="AlphaFoldDB" id="A0A2S8GJM7"/>
<evidence type="ECO:0000256" key="1">
    <source>
        <dbReference type="SAM" id="Phobius"/>
    </source>
</evidence>
<dbReference type="Proteomes" id="UP000237819">
    <property type="component" value="Unassembled WGS sequence"/>
</dbReference>
<name>A0A2S8GJM7_9BACT</name>
<accession>A0A2S8GJM7</accession>
<organism evidence="2 3">
    <name type="scientific">Blastopirellula marina</name>
    <dbReference type="NCBI Taxonomy" id="124"/>
    <lineage>
        <taxon>Bacteria</taxon>
        <taxon>Pseudomonadati</taxon>
        <taxon>Planctomycetota</taxon>
        <taxon>Planctomycetia</taxon>
        <taxon>Pirellulales</taxon>
        <taxon>Pirellulaceae</taxon>
        <taxon>Blastopirellula</taxon>
    </lineage>
</organism>
<proteinExistence type="predicted"/>
<evidence type="ECO:0000313" key="3">
    <source>
        <dbReference type="Proteomes" id="UP000237819"/>
    </source>
</evidence>
<sequence length="207" mass="22726">MTPPDRDWYIVRRWQSYVAEIRVVALRMAAIVVCYGLQLWHHFGLLDDAGRAANAEFHQQATLISCGWLFLSLAVWLILLRRWFPPALSYVSTAIDAALLTALIAASGGPTATQLDTFYFFIIILAGLRFDLPLVWFATLACMVGFMASVGAVDEKWFDAEHAVPVISQGITLVSLGAAGIVVGQIVRRAKDLAVAYAKRIEKGGEA</sequence>
<keyword evidence="1" id="KW-1133">Transmembrane helix</keyword>
<feature type="transmembrane region" description="Helical" evidence="1">
    <location>
        <begin position="166"/>
        <end position="187"/>
    </location>
</feature>
<comment type="caution">
    <text evidence="2">The sequence shown here is derived from an EMBL/GenBank/DDBJ whole genome shotgun (WGS) entry which is preliminary data.</text>
</comment>
<feature type="transmembrane region" description="Helical" evidence="1">
    <location>
        <begin position="112"/>
        <end position="128"/>
    </location>
</feature>
<dbReference type="EMBL" id="PUHZ01000018">
    <property type="protein sequence ID" value="PQO44652.1"/>
    <property type="molecule type" value="Genomic_DNA"/>
</dbReference>
<keyword evidence="1" id="KW-0472">Membrane</keyword>